<feature type="compositionally biased region" description="Low complexity" evidence="1">
    <location>
        <begin position="477"/>
        <end position="495"/>
    </location>
</feature>
<feature type="compositionally biased region" description="Low complexity" evidence="1">
    <location>
        <begin position="131"/>
        <end position="148"/>
    </location>
</feature>
<feature type="compositionally biased region" description="Low complexity" evidence="1">
    <location>
        <begin position="555"/>
        <end position="568"/>
    </location>
</feature>
<feature type="region of interest" description="Disordered" evidence="1">
    <location>
        <begin position="225"/>
        <end position="267"/>
    </location>
</feature>
<dbReference type="Proteomes" id="UP001521116">
    <property type="component" value="Unassembled WGS sequence"/>
</dbReference>
<keyword evidence="3" id="KW-1185">Reference proteome</keyword>
<feature type="compositionally biased region" description="Low complexity" evidence="1">
    <location>
        <begin position="94"/>
        <end position="119"/>
    </location>
</feature>
<comment type="caution">
    <text evidence="2">The sequence shown here is derived from an EMBL/GenBank/DDBJ whole genome shotgun (WGS) entry which is preliminary data.</text>
</comment>
<reference evidence="2 3" key="1">
    <citation type="submission" date="2024-02" db="EMBL/GenBank/DDBJ databases">
        <title>De novo assembly and annotation of 12 fungi associated with fruit tree decline syndrome in Ontario, Canada.</title>
        <authorList>
            <person name="Sulman M."/>
            <person name="Ellouze W."/>
            <person name="Ilyukhin E."/>
        </authorList>
    </citation>
    <scope>NUCLEOTIDE SEQUENCE [LARGE SCALE GENOMIC DNA]</scope>
    <source>
        <strain evidence="2 3">M1-105</strain>
    </source>
</reference>
<feature type="compositionally biased region" description="Polar residues" evidence="1">
    <location>
        <begin position="465"/>
        <end position="476"/>
    </location>
</feature>
<feature type="compositionally biased region" description="Polar residues" evidence="1">
    <location>
        <begin position="327"/>
        <end position="341"/>
    </location>
</feature>
<name>A0ABR3SZI7_9PEZI</name>
<sequence length="752" mass="80471">MSSFYRAALSVLSSARANDDHHPQRFSSIPANKPTSTSFTSDKRSTTHNPFSFNNYSFKPAPQPTAHPQPFDPADLTRRLNRYLASLESAPPNAAGATSSSSKHAASSPAAARPPNAASQQQGTNDRLRPSQRSQPASAQSLASPASPNVVAKKKSSTALREPATRSATDPLPYSRSRPDDWQALEALRQEARRAKRRSQALQAKGVNAPVPAWELARRLTALAGPNADPTASLKPRKSLPDLRNSSSKGTAAAGQQVLRAKSSAGNELRVAALEHEREKAKGRRGGRRANAHAEAEMWRVFVATQTAAESNSQAMAQAHQPRPLRKSNSARARRPLSTTDLEWAAGGKVLQKSKSSGCVDSSSGTDEKSDVSSVVVGRRPDWSQRDEEDEKPLHLHLHVPGFGRRSSTMVTDSESGDERGTMSDVEGKRASRYRKTTQHKNDNNRKSICAGDAARGAVDKKRPSPSTLHIPSNPITLTSSNRSPTSPPSITLSPVDPLLLPADFFNSSPSSSFDAKSPGPLDRRPHQKPSLAPVAEVQPLPAPDRFSKRPKSFAARAAATVAGTTKVRGQEPVAVPWPGPASAKSTSKSASTRGKAPPPPLPIGTREQLREKQSNLKLFPEGGRMVNRRSVTFAEMEVVKREEGRPMTAPLTAVPAMGEKRGVGGGAGKGEREKGGVQVRKEKGGEVVGVREAREVEGMRSPTRLVFWRRESGGAAGGGASRVDEVLAAAAGDEVVRSPSRLAFWKKGSKA</sequence>
<feature type="compositionally biased region" description="Polar residues" evidence="1">
    <location>
        <begin position="25"/>
        <end position="40"/>
    </location>
</feature>
<evidence type="ECO:0000313" key="2">
    <source>
        <dbReference type="EMBL" id="KAL1632478.1"/>
    </source>
</evidence>
<feature type="compositionally biased region" description="Low complexity" evidence="1">
    <location>
        <begin position="582"/>
        <end position="593"/>
    </location>
</feature>
<feature type="compositionally biased region" description="Basic and acidic residues" evidence="1">
    <location>
        <begin position="670"/>
        <end position="684"/>
    </location>
</feature>
<feature type="compositionally biased region" description="Basic and acidic residues" evidence="1">
    <location>
        <begin position="417"/>
        <end position="430"/>
    </location>
</feature>
<evidence type="ECO:0000256" key="1">
    <source>
        <dbReference type="SAM" id="MobiDB-lite"/>
    </source>
</evidence>
<gene>
    <name evidence="2" type="ORF">SLS56_003556</name>
</gene>
<proteinExistence type="predicted"/>
<evidence type="ECO:0000313" key="3">
    <source>
        <dbReference type="Proteomes" id="UP001521116"/>
    </source>
</evidence>
<feature type="region of interest" description="Disordered" evidence="1">
    <location>
        <begin position="509"/>
        <end position="609"/>
    </location>
</feature>
<feature type="compositionally biased region" description="Pro residues" evidence="1">
    <location>
        <begin position="61"/>
        <end position="71"/>
    </location>
</feature>
<protein>
    <submittedName>
        <fullName evidence="2">Uncharacterized protein</fullName>
    </submittedName>
</protein>
<accession>A0ABR3SZI7</accession>
<organism evidence="2 3">
    <name type="scientific">Neofusicoccum ribis</name>
    <dbReference type="NCBI Taxonomy" id="45134"/>
    <lineage>
        <taxon>Eukaryota</taxon>
        <taxon>Fungi</taxon>
        <taxon>Dikarya</taxon>
        <taxon>Ascomycota</taxon>
        <taxon>Pezizomycotina</taxon>
        <taxon>Dothideomycetes</taxon>
        <taxon>Dothideomycetes incertae sedis</taxon>
        <taxon>Botryosphaeriales</taxon>
        <taxon>Botryosphaeriaceae</taxon>
        <taxon>Neofusicoccum</taxon>
    </lineage>
</organism>
<feature type="compositionally biased region" description="Polar residues" evidence="1">
    <location>
        <begin position="47"/>
        <end position="57"/>
    </location>
</feature>
<feature type="compositionally biased region" description="Low complexity" evidence="1">
    <location>
        <begin position="509"/>
        <end position="519"/>
    </location>
</feature>
<feature type="compositionally biased region" description="Low complexity" evidence="1">
    <location>
        <begin position="353"/>
        <end position="365"/>
    </location>
</feature>
<feature type="region of interest" description="Disordered" evidence="1">
    <location>
        <begin position="642"/>
        <end position="684"/>
    </location>
</feature>
<feature type="region of interest" description="Disordered" evidence="1">
    <location>
        <begin position="15"/>
        <end position="181"/>
    </location>
</feature>
<dbReference type="EMBL" id="JAJVDC020000029">
    <property type="protein sequence ID" value="KAL1632478.1"/>
    <property type="molecule type" value="Genomic_DNA"/>
</dbReference>
<feature type="region of interest" description="Disordered" evidence="1">
    <location>
        <begin position="310"/>
        <end position="495"/>
    </location>
</feature>